<comment type="caution">
    <text evidence="2">The sequence shown here is derived from an EMBL/GenBank/DDBJ whole genome shotgun (WGS) entry which is preliminary data.</text>
</comment>
<dbReference type="EMBL" id="PRLP01000097">
    <property type="protein sequence ID" value="PPC75371.1"/>
    <property type="molecule type" value="Genomic_DNA"/>
</dbReference>
<feature type="region of interest" description="Disordered" evidence="1">
    <location>
        <begin position="1"/>
        <end position="22"/>
    </location>
</feature>
<evidence type="ECO:0008006" key="4">
    <source>
        <dbReference type="Google" id="ProtNLM"/>
    </source>
</evidence>
<proteinExistence type="predicted"/>
<protein>
    <recommendedName>
        <fullName evidence="4">Uracil-DNA glycosylase-like domain-containing protein</fullName>
    </recommendedName>
</protein>
<evidence type="ECO:0000313" key="2">
    <source>
        <dbReference type="EMBL" id="PPC75371.1"/>
    </source>
</evidence>
<reference evidence="2 3" key="1">
    <citation type="submission" date="2018-02" db="EMBL/GenBank/DDBJ databases">
        <title>novel marine gammaproteobacteria from coastal saline agro ecosystem.</title>
        <authorList>
            <person name="Krishnan R."/>
            <person name="Ramesh Kumar N."/>
        </authorList>
    </citation>
    <scope>NUCLEOTIDE SEQUENCE [LARGE SCALE GENOMIC DNA]</scope>
    <source>
        <strain evidence="2 3">228</strain>
    </source>
</reference>
<gene>
    <name evidence="2" type="ORF">C4K68_20915</name>
</gene>
<dbReference type="OrthoDB" id="7061897at2"/>
<dbReference type="Proteomes" id="UP000238196">
    <property type="component" value="Unassembled WGS sequence"/>
</dbReference>
<accession>A0A2S5KKL6</accession>
<organism evidence="2 3">
    <name type="scientific">Proteobacteria bacterium 228</name>
    <dbReference type="NCBI Taxonomy" id="2083153"/>
    <lineage>
        <taxon>Bacteria</taxon>
        <taxon>Pseudomonadati</taxon>
        <taxon>Pseudomonadota</taxon>
    </lineage>
</organism>
<sequence>MEEKPTVETATTAPMRPQPTIDESQRQAYLEVMGIESWVPRTVLPGAAPSLYFEWDWDGSAASTAEVVAQPPAAVPGVAAIGERAPAPAVVVSSESVRAELAPAVATPPPVTAAPQPVPASPVRERTTASVESGEVPEFHLACMVFSAGVVLTELPLKMRALGEQHLTLLVNLLTAVSGRRETLGKISYFRWPMIRTRGVDQSAAVAQLTLQRWLDKLRPEQQPALLVLGEQAIRHCLQLDPEECDWRQLHAAEGWGAVAVSHGLHALLNIPSLKAETWQHVQALRQHLASQSVLTPSH</sequence>
<evidence type="ECO:0000313" key="3">
    <source>
        <dbReference type="Proteomes" id="UP000238196"/>
    </source>
</evidence>
<evidence type="ECO:0000256" key="1">
    <source>
        <dbReference type="SAM" id="MobiDB-lite"/>
    </source>
</evidence>
<dbReference type="AlphaFoldDB" id="A0A2S5KKL6"/>
<name>A0A2S5KKL6_9PROT</name>